<dbReference type="Gene3D" id="3.30.70.20">
    <property type="match status" value="1"/>
</dbReference>
<dbReference type="KEGG" id="vni:VIBNI_A0956"/>
<comment type="function">
    <text evidence="2 14">Accepts electrons from ETF and reduces ubiquinone.</text>
</comment>
<evidence type="ECO:0000259" key="16">
    <source>
        <dbReference type="Pfam" id="PF21162"/>
    </source>
</evidence>
<dbReference type="AlphaFoldDB" id="U4KA65"/>
<name>U4KA65_9VIBR</name>
<dbReference type="PATRIC" id="fig|1260221.3.peg.917"/>
<dbReference type="GO" id="GO:0004174">
    <property type="term" value="F:electron-transferring-flavoprotein dehydrogenase activity"/>
    <property type="evidence" value="ECO:0007669"/>
    <property type="project" value="UniProtKB-UniRule"/>
</dbReference>
<evidence type="ECO:0000256" key="10">
    <source>
        <dbReference type="ARBA" id="ARBA00023004"/>
    </source>
</evidence>
<dbReference type="GO" id="GO:0051539">
    <property type="term" value="F:4 iron, 4 sulfur cluster binding"/>
    <property type="evidence" value="ECO:0007669"/>
    <property type="project" value="UniProtKB-UniRule"/>
</dbReference>
<dbReference type="PANTHER" id="PTHR10617:SF107">
    <property type="entry name" value="ELECTRON TRANSFER FLAVOPROTEIN-UBIQUINONE OXIDOREDUCTASE, MITOCHONDRIAL"/>
    <property type="match status" value="1"/>
</dbReference>
<dbReference type="PANTHER" id="PTHR10617">
    <property type="entry name" value="ELECTRON TRANSFER FLAVOPROTEIN-UBIQUINONE OXIDOREDUCTASE"/>
    <property type="match status" value="1"/>
</dbReference>
<dbReference type="Proteomes" id="UP000016895">
    <property type="component" value="Chromosome 1"/>
</dbReference>
<keyword evidence="3 14" id="KW-0813">Transport</keyword>
<dbReference type="InterPro" id="IPR007859">
    <property type="entry name" value="ETF-QO/FixX_C"/>
</dbReference>
<reference evidence="17 18" key="1">
    <citation type="journal article" date="2013" name="ISME J.">
        <title>Comparative genomics of pathogenic lineages of Vibrio nigripulchritudo identifies virulence-associated traits.</title>
        <authorList>
            <person name="Goudenege D."/>
            <person name="Labreuche Y."/>
            <person name="Krin E."/>
            <person name="Ansquer D."/>
            <person name="Mangenot S."/>
            <person name="Calteau A."/>
            <person name="Medigue C."/>
            <person name="Mazel D."/>
            <person name="Polz M.F."/>
            <person name="Le Roux F."/>
        </authorList>
    </citation>
    <scope>NUCLEOTIDE SEQUENCE [LARGE SCALE GENOMIC DNA]</scope>
    <source>
        <strain evidence="18">SnF1</strain>
    </source>
</reference>
<feature type="domain" description="ETF-QO/FixX C-terminal" evidence="15">
    <location>
        <begin position="446"/>
        <end position="547"/>
    </location>
</feature>
<dbReference type="InterPro" id="IPR040156">
    <property type="entry name" value="ETF-QO"/>
</dbReference>
<dbReference type="FunFam" id="3.30.70.20:FF:000012">
    <property type="entry name" value="Electron transfer flavoprotein-ubiquinone oxidoreductase, mitochondrial"/>
    <property type="match status" value="1"/>
</dbReference>
<dbReference type="Pfam" id="PF13450">
    <property type="entry name" value="NAD_binding_8"/>
    <property type="match status" value="1"/>
</dbReference>
<keyword evidence="11 14" id="KW-0411">Iron-sulfur</keyword>
<dbReference type="EC" id="1.5.5.1" evidence="14"/>
<evidence type="ECO:0000256" key="13">
    <source>
        <dbReference type="ARBA" id="ARBA00052682"/>
    </source>
</evidence>
<keyword evidence="9 14" id="KW-0560">Oxidoreductase</keyword>
<dbReference type="SUPFAM" id="SSF54862">
    <property type="entry name" value="4Fe-4S ferredoxins"/>
    <property type="match status" value="1"/>
</dbReference>
<evidence type="ECO:0000259" key="15">
    <source>
        <dbReference type="Pfam" id="PF05187"/>
    </source>
</evidence>
<dbReference type="Pfam" id="PF05187">
    <property type="entry name" value="Fer4_ETF_QO"/>
    <property type="match status" value="1"/>
</dbReference>
<dbReference type="PROSITE" id="PS51257">
    <property type="entry name" value="PROKAR_LIPOPROTEIN"/>
    <property type="match status" value="1"/>
</dbReference>
<dbReference type="Gene3D" id="3.30.9.90">
    <property type="match status" value="1"/>
</dbReference>
<keyword evidence="12 14" id="KW-0830">Ubiquinone</keyword>
<evidence type="ECO:0000256" key="3">
    <source>
        <dbReference type="ARBA" id="ARBA00022448"/>
    </source>
</evidence>
<keyword evidence="6 14" id="KW-0479">Metal-binding</keyword>
<evidence type="ECO:0000256" key="14">
    <source>
        <dbReference type="RuleBase" id="RU366068"/>
    </source>
</evidence>
<dbReference type="InterPro" id="IPR049398">
    <property type="entry name" value="ETF-QO/FixC_UQ-bd"/>
</dbReference>
<protein>
    <recommendedName>
        <fullName evidence="14">Electron transfer flavoprotein-ubiquinone oxidoreductase</fullName>
        <shortName evidence="14">ETF-QO</shortName>
        <ecNumber evidence="14">1.5.5.1</ecNumber>
    </recommendedName>
</protein>
<keyword evidence="18" id="KW-1185">Reference proteome</keyword>
<evidence type="ECO:0000256" key="8">
    <source>
        <dbReference type="ARBA" id="ARBA00022982"/>
    </source>
</evidence>
<gene>
    <name evidence="17" type="primary">ETFDH</name>
    <name evidence="17" type="ORF">VIBNI_A0956</name>
</gene>
<evidence type="ECO:0000313" key="18">
    <source>
        <dbReference type="Proteomes" id="UP000016895"/>
    </source>
</evidence>
<evidence type="ECO:0000256" key="11">
    <source>
        <dbReference type="ARBA" id="ARBA00023014"/>
    </source>
</evidence>
<dbReference type="STRING" id="28173.VIBNI_A0956"/>
<dbReference type="SUPFAM" id="SSF51905">
    <property type="entry name" value="FAD/NAD(P)-binding domain"/>
    <property type="match status" value="1"/>
</dbReference>
<evidence type="ECO:0000313" key="17">
    <source>
        <dbReference type="EMBL" id="CCO57112.1"/>
    </source>
</evidence>
<dbReference type="SUPFAM" id="SSF54373">
    <property type="entry name" value="FAD-linked reductases, C-terminal domain"/>
    <property type="match status" value="1"/>
</dbReference>
<evidence type="ECO:0000256" key="4">
    <source>
        <dbReference type="ARBA" id="ARBA00022485"/>
    </source>
</evidence>
<keyword evidence="10 14" id="KW-0408">Iron</keyword>
<dbReference type="OrthoDB" id="9766632at2"/>
<accession>U4KA65</accession>
<comment type="cofactor">
    <cofactor evidence="1 14">
        <name>FAD</name>
        <dbReference type="ChEBI" id="CHEBI:57692"/>
    </cofactor>
</comment>
<sequence>MSRESMSYDVVIVGAGPAGLSAACKLKQLARQTDVELSVCVVEKGSEVGAHILSGAIIDPRALDELFPDWKELGAPLHSPVVTDKVYFLNNEDKGTRLPQSMIPKTLNNEGSVIASLGNLCRWLSQQAEELGVDVFSGFAAEKIIFDDEERVRGIQTGDMGLDAQKNKTSNYQPGILLEGKYTLFSEGCRGHLGKQLIKRFDLDSESNPQHYGLGFKELWNIDPKKHQEGLVIHGFGWPLSSNATGGFFLYHASNCQVVVGLIVDLDYQNPWLNPFKEFQRLKNHPVLAEHLLGGHRVSYGARSIAKGGLNALPKMTFPGGLLLGCDAGTLNPARLKGTHTAMKSGMLGAEVVYEAIAQGDQGGAELVNYTDKFTRSWVYEELYRARNFSPALLKFGPLIGGGYNWFEQNLCRGKVPWTLHSQKHDYAQMKPAELHPRIPYAAPDGKLSFDLMSSVYLSGTNHEENQPCHLELTDAAAPFINNLIVYQEPAQRYCPAGVYEVLGEGNTAKLQINAQNCLHCKTCDIKDPAQNIVWHVPQGGGGPNYSNM</sequence>
<organism evidence="17 18">
    <name type="scientific">Vibrio nigripulchritudo</name>
    <dbReference type="NCBI Taxonomy" id="28173"/>
    <lineage>
        <taxon>Bacteria</taxon>
        <taxon>Pseudomonadati</taxon>
        <taxon>Pseudomonadota</taxon>
        <taxon>Gammaproteobacteria</taxon>
        <taxon>Vibrionales</taxon>
        <taxon>Vibrionaceae</taxon>
        <taxon>Vibrio</taxon>
    </lineage>
</organism>
<evidence type="ECO:0000256" key="9">
    <source>
        <dbReference type="ARBA" id="ARBA00023002"/>
    </source>
</evidence>
<evidence type="ECO:0000256" key="12">
    <source>
        <dbReference type="ARBA" id="ARBA00023075"/>
    </source>
</evidence>
<evidence type="ECO:0000256" key="6">
    <source>
        <dbReference type="ARBA" id="ARBA00022723"/>
    </source>
</evidence>
<dbReference type="GO" id="GO:0046872">
    <property type="term" value="F:metal ion binding"/>
    <property type="evidence" value="ECO:0007669"/>
    <property type="project" value="UniProtKB-KW"/>
</dbReference>
<evidence type="ECO:0000256" key="7">
    <source>
        <dbReference type="ARBA" id="ARBA00022827"/>
    </source>
</evidence>
<comment type="catalytic activity">
    <reaction evidence="13 14">
        <text>a ubiquinone + reduced [electron-transfer flavoprotein] = a ubiquinol + oxidized [electron-transfer flavoprotein] + H(+)</text>
        <dbReference type="Rhea" id="RHEA:24052"/>
        <dbReference type="Rhea" id="RHEA-COMP:9565"/>
        <dbReference type="Rhea" id="RHEA-COMP:9566"/>
        <dbReference type="Rhea" id="RHEA-COMP:10685"/>
        <dbReference type="Rhea" id="RHEA-COMP:10686"/>
        <dbReference type="ChEBI" id="CHEBI:15378"/>
        <dbReference type="ChEBI" id="CHEBI:16389"/>
        <dbReference type="ChEBI" id="CHEBI:17976"/>
        <dbReference type="ChEBI" id="CHEBI:57692"/>
        <dbReference type="ChEBI" id="CHEBI:58307"/>
        <dbReference type="EC" id="1.5.5.1"/>
    </reaction>
</comment>
<keyword evidence="4" id="KW-0004">4Fe-4S</keyword>
<evidence type="ECO:0000256" key="2">
    <source>
        <dbReference type="ARBA" id="ARBA00002819"/>
    </source>
</evidence>
<evidence type="ECO:0000256" key="5">
    <source>
        <dbReference type="ARBA" id="ARBA00022630"/>
    </source>
</evidence>
<keyword evidence="8 14" id="KW-0249">Electron transport</keyword>
<dbReference type="Pfam" id="PF21162">
    <property type="entry name" value="ETFQO_UQ-bd"/>
    <property type="match status" value="1"/>
</dbReference>
<proteinExistence type="predicted"/>
<comment type="cofactor">
    <cofactor evidence="14">
        <name>[4Fe-4S] cluster</name>
        <dbReference type="ChEBI" id="CHEBI:49883"/>
    </cofactor>
    <text evidence="14">Binds 1 [4Fe-4S] cluster.</text>
</comment>
<dbReference type="InterPro" id="IPR036188">
    <property type="entry name" value="FAD/NAD-bd_sf"/>
</dbReference>
<evidence type="ECO:0000256" key="1">
    <source>
        <dbReference type="ARBA" id="ARBA00001974"/>
    </source>
</evidence>
<feature type="domain" description="ETF-QO/FixC ubiquinone-binding" evidence="16">
    <location>
        <begin position="212"/>
        <end position="305"/>
    </location>
</feature>
<dbReference type="Gene3D" id="3.50.50.60">
    <property type="entry name" value="FAD/NAD(P)-binding domain"/>
    <property type="match status" value="1"/>
</dbReference>
<dbReference type="RefSeq" id="WP_022550120.1">
    <property type="nucleotide sequence ID" value="NC_022528.1"/>
</dbReference>
<dbReference type="EMBL" id="FO203526">
    <property type="protein sequence ID" value="CCO57112.1"/>
    <property type="molecule type" value="Genomic_DNA"/>
</dbReference>
<keyword evidence="5 14" id="KW-0285">Flavoprotein</keyword>
<keyword evidence="7 14" id="KW-0274">FAD</keyword>